<evidence type="ECO:0000256" key="2">
    <source>
        <dbReference type="SAM" id="MobiDB-lite"/>
    </source>
</evidence>
<dbReference type="EMBL" id="QXQA01000001">
    <property type="protein sequence ID" value="RIX60602.1"/>
    <property type="molecule type" value="Genomic_DNA"/>
</dbReference>
<dbReference type="Pfam" id="PF00248">
    <property type="entry name" value="Aldo_ket_red"/>
    <property type="match status" value="1"/>
</dbReference>
<feature type="domain" description="NADP-dependent oxidoreductase" evidence="3">
    <location>
        <begin position="16"/>
        <end position="295"/>
    </location>
</feature>
<comment type="caution">
    <text evidence="4">The sequence shown here is derived from an EMBL/GenBank/DDBJ whole genome shotgun (WGS) entry which is preliminary data.</text>
</comment>
<dbReference type="CDD" id="cd19086">
    <property type="entry name" value="AKR_AKR11C1"/>
    <property type="match status" value="1"/>
</dbReference>
<dbReference type="AlphaFoldDB" id="A0A3A1VLG1"/>
<reference evidence="4 5" key="1">
    <citation type="submission" date="2018-09" db="EMBL/GenBank/DDBJ databases">
        <title>Paenibacillus aracenensis nov. sp. isolated from a cave in southern Spain.</title>
        <authorList>
            <person name="Jurado V."/>
            <person name="Gutierrez-Patricio S."/>
            <person name="Gonzalez-Pimentel J.L."/>
            <person name="Miller A.Z."/>
            <person name="Laiz L."/>
            <person name="Saiz-Jimenez C."/>
        </authorList>
    </citation>
    <scope>NUCLEOTIDE SEQUENCE [LARGE SCALE GENOMIC DNA]</scope>
    <source>
        <strain evidence="4 5">DSM 22867</strain>
    </source>
</reference>
<dbReference type="PANTHER" id="PTHR43364">
    <property type="entry name" value="NADH-SPECIFIC METHYLGLYOXAL REDUCTASE-RELATED"/>
    <property type="match status" value="1"/>
</dbReference>
<dbReference type="OrthoDB" id="9773828at2"/>
<gene>
    <name evidence="4" type="ORF">D3P08_00975</name>
</gene>
<dbReference type="Gene3D" id="3.20.20.100">
    <property type="entry name" value="NADP-dependent oxidoreductase domain"/>
    <property type="match status" value="1"/>
</dbReference>
<name>A0A3A1VLG1_9BACL</name>
<evidence type="ECO:0000256" key="1">
    <source>
        <dbReference type="ARBA" id="ARBA00023002"/>
    </source>
</evidence>
<dbReference type="SUPFAM" id="SSF51430">
    <property type="entry name" value="NAD(P)-linked oxidoreductase"/>
    <property type="match status" value="1"/>
</dbReference>
<evidence type="ECO:0000313" key="5">
    <source>
        <dbReference type="Proteomes" id="UP000266482"/>
    </source>
</evidence>
<keyword evidence="5" id="KW-1185">Reference proteome</keyword>
<proteinExistence type="predicted"/>
<dbReference type="RefSeq" id="WP_119597977.1">
    <property type="nucleotide sequence ID" value="NZ_QXQA01000001.1"/>
</dbReference>
<dbReference type="Proteomes" id="UP000266482">
    <property type="component" value="Unassembled WGS sequence"/>
</dbReference>
<dbReference type="PANTHER" id="PTHR43364:SF4">
    <property type="entry name" value="NAD(P)-LINKED OXIDOREDUCTASE SUPERFAMILY PROTEIN"/>
    <property type="match status" value="1"/>
</dbReference>
<evidence type="ECO:0000313" key="4">
    <source>
        <dbReference type="EMBL" id="RIX60602.1"/>
    </source>
</evidence>
<dbReference type="InterPro" id="IPR050523">
    <property type="entry name" value="AKR_Detox_Biosynth"/>
</dbReference>
<dbReference type="InterPro" id="IPR036812">
    <property type="entry name" value="NAD(P)_OxRdtase_dom_sf"/>
</dbReference>
<dbReference type="GO" id="GO:0016491">
    <property type="term" value="F:oxidoreductase activity"/>
    <property type="evidence" value="ECO:0007669"/>
    <property type="project" value="UniProtKB-KW"/>
</dbReference>
<organism evidence="4 5">
    <name type="scientific">Paenibacillus nanensis</name>
    <dbReference type="NCBI Taxonomy" id="393251"/>
    <lineage>
        <taxon>Bacteria</taxon>
        <taxon>Bacillati</taxon>
        <taxon>Bacillota</taxon>
        <taxon>Bacilli</taxon>
        <taxon>Bacillales</taxon>
        <taxon>Paenibacillaceae</taxon>
        <taxon>Paenibacillus</taxon>
    </lineage>
</organism>
<evidence type="ECO:0000259" key="3">
    <source>
        <dbReference type="Pfam" id="PF00248"/>
    </source>
</evidence>
<keyword evidence="1" id="KW-0560">Oxidoreductase</keyword>
<dbReference type="InterPro" id="IPR023210">
    <property type="entry name" value="NADP_OxRdtase_dom"/>
</dbReference>
<feature type="region of interest" description="Disordered" evidence="2">
    <location>
        <begin position="289"/>
        <end position="308"/>
    </location>
</feature>
<accession>A0A3A1VLG1</accession>
<sequence>MKYRRLGSTGLDVSVIGIGTWQFGGEWGREYTQAEADAILDKGHELGINLIDTAECYGDHLSERLIGDYLSRRNREDWVIATKFGHHFHDLFTRTDSFDAAGVVAQLDASLKALRIEYIDLYQFHSGPDAAFDNDELWTALDKQIEAGKIRFLGTSIGSNDNLHQTEASTRVGSRAIQVVYNRLDRMPEERVFPSCEKQNLGVLARVPLASGYLSGKYKPGAVFAGNDVRHRHDAEATRQKLEEVERIRKEEVPEGVDMASWALAWCLKHPAVTTVIPGCKDPAQVESNARAAELVSEPHPQDSRVNQ</sequence>
<protein>
    <submittedName>
        <fullName evidence="4">Aldo/keto reductase</fullName>
    </submittedName>
</protein>